<dbReference type="AlphaFoldDB" id="R9AYQ0"/>
<sequence length="158" mass="17257">MIEAVQRQIQKGLGQIRQSFLGIVARGGSKMLQFTGFADEVLDEVELIQQVGFSSFVPKDARVVVIPLQGKTSKSVVIATSGGAIVVDVNEGETCIYDQFGHSVWLKEDGTHIEGDLFVNGKVQATDDVIDKKSSMQDMREIYNGHTNGNTPQPSQKM</sequence>
<dbReference type="Proteomes" id="UP000016201">
    <property type="component" value="Unassembled WGS sequence"/>
</dbReference>
<proteinExistence type="predicted"/>
<dbReference type="InterPro" id="IPR053861">
    <property type="entry name" value="Phage_Mu_Gp45_N"/>
</dbReference>
<evidence type="ECO:0000259" key="1">
    <source>
        <dbReference type="Pfam" id="PF06890"/>
    </source>
</evidence>
<evidence type="ECO:0000313" key="3">
    <source>
        <dbReference type="Proteomes" id="UP000016201"/>
    </source>
</evidence>
<reference evidence="2 3" key="1">
    <citation type="submission" date="2013-03" db="EMBL/GenBank/DDBJ databases">
        <title>The Genome Sequence of Acinetobacter tandoii CIP 107469.</title>
        <authorList>
            <consortium name="The Broad Institute Genome Sequencing Platform"/>
            <consortium name="The Broad Institute Genome Sequencing Center for Infectious Disease"/>
            <person name="Cerqueira G."/>
            <person name="Feldgarden M."/>
            <person name="Courvalin P."/>
            <person name="Perichon B."/>
            <person name="Grillot-Courvalin C."/>
            <person name="Clermont D."/>
            <person name="Rocha E."/>
            <person name="Yoon E.-J."/>
            <person name="Nemec A."/>
            <person name="Walker B."/>
            <person name="Young S.K."/>
            <person name="Zeng Q."/>
            <person name="Gargeya S."/>
            <person name="Fitzgerald M."/>
            <person name="Haas B."/>
            <person name="Abouelleil A."/>
            <person name="Alvarado L."/>
            <person name="Arachchi H.M."/>
            <person name="Berlin A.M."/>
            <person name="Chapman S.B."/>
            <person name="Dewar J."/>
            <person name="Goldberg J."/>
            <person name="Griggs A."/>
            <person name="Gujja S."/>
            <person name="Hansen M."/>
            <person name="Howarth C."/>
            <person name="Imamovic A."/>
            <person name="Larimer J."/>
            <person name="McCowan C."/>
            <person name="Murphy C."/>
            <person name="Neiman D."/>
            <person name="Pearson M."/>
            <person name="Priest M."/>
            <person name="Roberts A."/>
            <person name="Saif S."/>
            <person name="Shea T."/>
            <person name="Sisk P."/>
            <person name="Sykes S."/>
            <person name="Wortman J."/>
            <person name="Nusbaum C."/>
            <person name="Birren B."/>
        </authorList>
    </citation>
    <scope>NUCLEOTIDE SEQUENCE [LARGE SCALE GENOMIC DNA]</scope>
    <source>
        <strain evidence="2 3">CIP 107469</strain>
    </source>
</reference>
<dbReference type="PATRIC" id="fig|1120927.3.peg.2109"/>
<name>R9AYQ0_9GAMM</name>
<dbReference type="OrthoDB" id="9802994at2"/>
<evidence type="ECO:0000313" key="2">
    <source>
        <dbReference type="EMBL" id="EOR07287.1"/>
    </source>
</evidence>
<dbReference type="EMBL" id="AQFM01000037">
    <property type="protein sequence ID" value="EOR07287.1"/>
    <property type="molecule type" value="Genomic_DNA"/>
</dbReference>
<organism evidence="2 3">
    <name type="scientific">Acinetobacter tandoii DSM 14970 = CIP 107469</name>
    <dbReference type="NCBI Taxonomy" id="1120927"/>
    <lineage>
        <taxon>Bacteria</taxon>
        <taxon>Pseudomonadati</taxon>
        <taxon>Pseudomonadota</taxon>
        <taxon>Gammaproteobacteria</taxon>
        <taxon>Moraxellales</taxon>
        <taxon>Moraxellaceae</taxon>
        <taxon>Acinetobacter</taxon>
    </lineage>
</organism>
<dbReference type="eggNOG" id="COG4384">
    <property type="taxonomic scope" value="Bacteria"/>
</dbReference>
<dbReference type="Pfam" id="PF06890">
    <property type="entry name" value="Phage_Mu_Gp45"/>
    <property type="match status" value="1"/>
</dbReference>
<accession>R9AYQ0</accession>
<protein>
    <recommendedName>
        <fullName evidence="1">Bacteriophage Mu Gp45 N-terminal domain-containing protein</fullName>
    </recommendedName>
</protein>
<feature type="domain" description="Bacteriophage Mu Gp45 N-terminal" evidence="1">
    <location>
        <begin position="29"/>
        <end position="80"/>
    </location>
</feature>
<dbReference type="RefSeq" id="WP_016167226.1">
    <property type="nucleotide sequence ID" value="NZ_JHZG01000017.1"/>
</dbReference>
<comment type="caution">
    <text evidence="2">The sequence shown here is derived from an EMBL/GenBank/DDBJ whole genome shotgun (WGS) entry which is preliminary data.</text>
</comment>
<keyword evidence="3" id="KW-1185">Reference proteome</keyword>
<gene>
    <name evidence="2" type="ORF">I593_02174</name>
</gene>